<proteinExistence type="predicted"/>
<feature type="transmembrane region" description="Helical" evidence="1">
    <location>
        <begin position="300"/>
        <end position="317"/>
    </location>
</feature>
<reference evidence="2" key="1">
    <citation type="journal article" date="2013" name="Front. Plant Sci.">
        <title>Mitochondrial Genome Sequence of the Legume Vicia faba.</title>
        <authorList>
            <person name="Negruk V."/>
        </authorList>
    </citation>
    <scope>NUCLEOTIDE SEQUENCE</scope>
</reference>
<feature type="transmembrane region" description="Helical" evidence="1">
    <location>
        <begin position="243"/>
        <end position="263"/>
    </location>
</feature>
<feature type="transmembrane region" description="Helical" evidence="1">
    <location>
        <begin position="161"/>
        <end position="180"/>
    </location>
</feature>
<feature type="transmembrane region" description="Helical" evidence="1">
    <location>
        <begin position="12"/>
        <end position="31"/>
    </location>
</feature>
<name>R4IUK3_VICFA</name>
<organism evidence="2">
    <name type="scientific">Vicia faba</name>
    <name type="common">Broad bean</name>
    <name type="synonym">Faba vulgaris</name>
    <dbReference type="NCBI Taxonomy" id="3906"/>
    <lineage>
        <taxon>Eukaryota</taxon>
        <taxon>Viridiplantae</taxon>
        <taxon>Streptophyta</taxon>
        <taxon>Embryophyta</taxon>
        <taxon>Tracheophyta</taxon>
        <taxon>Spermatophyta</taxon>
        <taxon>Magnoliopsida</taxon>
        <taxon>eudicotyledons</taxon>
        <taxon>Gunneridae</taxon>
        <taxon>Pentapetalae</taxon>
        <taxon>rosids</taxon>
        <taxon>fabids</taxon>
        <taxon>Fabales</taxon>
        <taxon>Fabaceae</taxon>
        <taxon>Papilionoideae</taxon>
        <taxon>50 kb inversion clade</taxon>
        <taxon>NPAAA clade</taxon>
        <taxon>Hologalegina</taxon>
        <taxon>IRL clade</taxon>
        <taxon>Fabeae</taxon>
        <taxon>Vicia</taxon>
    </lineage>
</organism>
<evidence type="ECO:0000256" key="1">
    <source>
        <dbReference type="SAM" id="Phobius"/>
    </source>
</evidence>
<keyword evidence="1" id="KW-0472">Membrane</keyword>
<feature type="transmembrane region" description="Helical" evidence="1">
    <location>
        <begin position="275"/>
        <end position="294"/>
    </location>
</feature>
<feature type="transmembrane region" description="Helical" evidence="1">
    <location>
        <begin position="94"/>
        <end position="111"/>
    </location>
</feature>
<keyword evidence="1" id="KW-0812">Transmembrane</keyword>
<feature type="transmembrane region" description="Helical" evidence="1">
    <location>
        <begin position="211"/>
        <end position="231"/>
    </location>
</feature>
<feature type="transmembrane region" description="Helical" evidence="1">
    <location>
        <begin position="43"/>
        <end position="63"/>
    </location>
</feature>
<accession>R4IUK3</accession>
<feature type="transmembrane region" description="Helical" evidence="1">
    <location>
        <begin position="186"/>
        <end position="204"/>
    </location>
</feature>
<evidence type="ECO:0000313" key="2">
    <source>
        <dbReference type="EMBL" id="AGC79002.1"/>
    </source>
</evidence>
<sequence>MNFKLGDKTLIFYFFSIGFVVVSFGFFIWGHKLIFPTIEKGSLVNPLCVLAQLASILLIFRYPPAPARLRIFLLISFMLSLLSCLYLHGVDGGLIFVFLLFSLLVLSYYPFDYALFFLFLGYFLDQGLARWGFYLSFHLLGCSVLYFCLERGQSSVTPKHLLYVVRLISVQALFGFVRFGEVYFTDPVKLAGLLSGACIIYICLAKRTTRGYSVAFLIYYIISISLGIILYPTEKATFWGIPPGVVIFSLMHVWGFLGLWFISSSLGLPANKQQALTSIFFGVIFFFLANLPALERLERWIEGIDLLLLLLGLYLLFESEE</sequence>
<feature type="transmembrane region" description="Helical" evidence="1">
    <location>
        <begin position="131"/>
        <end position="149"/>
    </location>
</feature>
<keyword evidence="1" id="KW-1133">Transmembrane helix</keyword>
<dbReference type="AlphaFoldDB" id="R4IUK3"/>
<feature type="transmembrane region" description="Helical" evidence="1">
    <location>
        <begin position="69"/>
        <end position="87"/>
    </location>
</feature>
<geneLocation type="mitochondrion" evidence="2"/>
<keyword evidence="2" id="KW-0496">Mitochondrion</keyword>
<dbReference type="EMBL" id="KC189947">
    <property type="protein sequence ID" value="AGC79002.1"/>
    <property type="molecule type" value="Genomic_DNA"/>
</dbReference>
<protein>
    <submittedName>
        <fullName evidence="2">Uncharacterized protein</fullName>
    </submittedName>
</protein>